<dbReference type="AlphaFoldDB" id="I8AN27"/>
<evidence type="ECO:0000313" key="2">
    <source>
        <dbReference type="Proteomes" id="UP000004080"/>
    </source>
</evidence>
<comment type="caution">
    <text evidence="1">The sequence shown here is derived from an EMBL/GenBank/DDBJ whole genome shotgun (WGS) entry which is preliminary data.</text>
</comment>
<keyword evidence="2" id="KW-1185">Reference proteome</keyword>
<reference evidence="1 2" key="1">
    <citation type="journal article" date="2012" name="J. Bacteriol.">
        <title>Genome of Bacillus macauensis ZFHKF-1, a Long-Chain-Forming Bacterium.</title>
        <authorList>
            <person name="Cai L."/>
            <person name="Zhang T."/>
        </authorList>
    </citation>
    <scope>NUCLEOTIDE SEQUENCE [LARGE SCALE GENOMIC DNA]</scope>
    <source>
        <strain evidence="1 2">ZFHKF-1</strain>
    </source>
</reference>
<dbReference type="RefSeq" id="WP_007200220.1">
    <property type="nucleotide sequence ID" value="NZ_AKKV01000005.1"/>
</dbReference>
<dbReference type="Proteomes" id="UP000004080">
    <property type="component" value="Unassembled WGS sequence"/>
</dbReference>
<dbReference type="EMBL" id="AKKV01000005">
    <property type="protein sequence ID" value="EIT87417.1"/>
    <property type="molecule type" value="Genomic_DNA"/>
</dbReference>
<dbReference type="eggNOG" id="COG5012">
    <property type="taxonomic scope" value="Bacteria"/>
</dbReference>
<dbReference type="SUPFAM" id="SSF46458">
    <property type="entry name" value="Globin-like"/>
    <property type="match status" value="1"/>
</dbReference>
<accession>I8AN27</accession>
<dbReference type="PATRIC" id="fig|1196324.3.peg.112"/>
<dbReference type="OrthoDB" id="2376384at2"/>
<proteinExistence type="predicted"/>
<protein>
    <submittedName>
        <fullName evidence="1">Uncharacterized protein</fullName>
    </submittedName>
</protein>
<organism evidence="1 2">
    <name type="scientific">Fictibacillus macauensis ZFHKF-1</name>
    <dbReference type="NCBI Taxonomy" id="1196324"/>
    <lineage>
        <taxon>Bacteria</taxon>
        <taxon>Bacillati</taxon>
        <taxon>Bacillota</taxon>
        <taxon>Bacilli</taxon>
        <taxon>Bacillales</taxon>
        <taxon>Fictibacillaceae</taxon>
        <taxon>Fictibacillus</taxon>
    </lineage>
</organism>
<name>I8AN27_9BACL</name>
<dbReference type="STRING" id="1196324.A374_00545"/>
<gene>
    <name evidence="1" type="ORF">A374_00545</name>
</gene>
<evidence type="ECO:0000313" key="1">
    <source>
        <dbReference type="EMBL" id="EIT87417.1"/>
    </source>
</evidence>
<sequence length="115" mass="13613">MTTDFEERIVDEVIEQMYSDYPSLFDRYGEKGKRKAVEDNYHHMKHLATAYELNNPQMFVDYVRWLQGILQGHGMTAALLRYNFEAIDLRLAVMTQNDRVKTYRNYLSLGIQALQ</sequence>
<dbReference type="InterPro" id="IPR009050">
    <property type="entry name" value="Globin-like_sf"/>
</dbReference>